<name>A0AAF0P9Q2_9EURY</name>
<proteinExistence type="predicted"/>
<keyword evidence="3" id="KW-1185">Reference proteome</keyword>
<evidence type="ECO:0000313" key="2">
    <source>
        <dbReference type="EMBL" id="WMT06539.1"/>
    </source>
</evidence>
<accession>A0AAF0P9Q2</accession>
<dbReference type="InterPro" id="IPR055768">
    <property type="entry name" value="DUF7344"/>
</dbReference>
<dbReference type="InterPro" id="IPR036388">
    <property type="entry name" value="WH-like_DNA-bd_sf"/>
</dbReference>
<sequence>MTHQDGASSEAQPLIDRSLAALSDPYRRSVCRYAMRTQTTRLDHAEIADYIVDRASAADDLDRRTVATELRHLHLPKLEDAGLLEYERDSGVVHADRERIADRLELLRETVAEIQGASIDR</sequence>
<protein>
    <recommendedName>
        <fullName evidence="1">DUF7344 domain-containing protein</fullName>
    </recommendedName>
</protein>
<dbReference type="AlphaFoldDB" id="A0AAF0P9Q2"/>
<dbReference type="EMBL" id="CP101873">
    <property type="protein sequence ID" value="WMT06539.1"/>
    <property type="molecule type" value="Genomic_DNA"/>
</dbReference>
<dbReference type="RefSeq" id="WP_006650939.1">
    <property type="nucleotide sequence ID" value="NZ_CP101873.1"/>
</dbReference>
<reference evidence="2 3" key="1">
    <citation type="submission" date="2022-07" db="EMBL/GenBank/DDBJ databases">
        <title>Two temperate virus in Haloterrigena jeotgali A29.</title>
        <authorList>
            <person name="Deng X."/>
        </authorList>
    </citation>
    <scope>NUCLEOTIDE SEQUENCE [LARGE SCALE GENOMIC DNA]</scope>
    <source>
        <strain evidence="2 3">A29</strain>
    </source>
</reference>
<evidence type="ECO:0000259" key="1">
    <source>
        <dbReference type="Pfam" id="PF24035"/>
    </source>
</evidence>
<dbReference type="Pfam" id="PF24035">
    <property type="entry name" value="DUF7344"/>
    <property type="match status" value="1"/>
</dbReference>
<organism evidence="2 3">
    <name type="scientific">Natrinema thermotolerans</name>
    <dbReference type="NCBI Taxonomy" id="121872"/>
    <lineage>
        <taxon>Archaea</taxon>
        <taxon>Methanobacteriati</taxon>
        <taxon>Methanobacteriota</taxon>
        <taxon>Stenosarchaea group</taxon>
        <taxon>Halobacteria</taxon>
        <taxon>Halobacteriales</taxon>
        <taxon>Natrialbaceae</taxon>
        <taxon>Natrinema</taxon>
    </lineage>
</organism>
<dbReference type="Gene3D" id="1.10.10.10">
    <property type="entry name" value="Winged helix-like DNA-binding domain superfamily/Winged helix DNA-binding domain"/>
    <property type="match status" value="1"/>
</dbReference>
<evidence type="ECO:0000313" key="3">
    <source>
        <dbReference type="Proteomes" id="UP001224926"/>
    </source>
</evidence>
<dbReference type="Proteomes" id="UP001224926">
    <property type="component" value="Chromosome"/>
</dbReference>
<dbReference type="GeneID" id="84215120"/>
<dbReference type="GeneID" id="39862789"/>
<feature type="domain" description="DUF7344" evidence="1">
    <location>
        <begin position="21"/>
        <end position="93"/>
    </location>
</feature>
<gene>
    <name evidence="2" type="ORF">NP511_14225</name>
</gene>